<proteinExistence type="predicted"/>
<feature type="region of interest" description="Disordered" evidence="1">
    <location>
        <begin position="159"/>
        <end position="182"/>
    </location>
</feature>
<keyword evidence="3" id="KW-1185">Reference proteome</keyword>
<dbReference type="AlphaFoldDB" id="A0A517Y5E5"/>
<reference evidence="2 3" key="1">
    <citation type="submission" date="2019-02" db="EMBL/GenBank/DDBJ databases">
        <title>Deep-cultivation of Planctomycetes and their phenomic and genomic characterization uncovers novel biology.</title>
        <authorList>
            <person name="Wiegand S."/>
            <person name="Jogler M."/>
            <person name="Boedeker C."/>
            <person name="Pinto D."/>
            <person name="Vollmers J."/>
            <person name="Rivas-Marin E."/>
            <person name="Kohn T."/>
            <person name="Peeters S.H."/>
            <person name="Heuer A."/>
            <person name="Rast P."/>
            <person name="Oberbeckmann S."/>
            <person name="Bunk B."/>
            <person name="Jeske O."/>
            <person name="Meyerdierks A."/>
            <person name="Storesund J.E."/>
            <person name="Kallscheuer N."/>
            <person name="Luecker S."/>
            <person name="Lage O.M."/>
            <person name="Pohl T."/>
            <person name="Merkel B.J."/>
            <person name="Hornburger P."/>
            <person name="Mueller R.-W."/>
            <person name="Bruemmer F."/>
            <person name="Labrenz M."/>
            <person name="Spormann A.M."/>
            <person name="Op den Camp H."/>
            <person name="Overmann J."/>
            <person name="Amann R."/>
            <person name="Jetten M.S.M."/>
            <person name="Mascher T."/>
            <person name="Medema M.H."/>
            <person name="Devos D.P."/>
            <person name="Kaster A.-K."/>
            <person name="Ovreas L."/>
            <person name="Rohde M."/>
            <person name="Galperin M.Y."/>
            <person name="Jogler C."/>
        </authorList>
    </citation>
    <scope>NUCLEOTIDE SEQUENCE [LARGE SCALE GENOMIC DNA]</scope>
    <source>
        <strain evidence="2 3">ETA_A8</strain>
    </source>
</reference>
<name>A0A517Y5E5_9BACT</name>
<dbReference type="KEGG" id="aagg:ETAA8_05270"/>
<evidence type="ECO:0000313" key="3">
    <source>
        <dbReference type="Proteomes" id="UP000315017"/>
    </source>
</evidence>
<evidence type="ECO:0000256" key="1">
    <source>
        <dbReference type="SAM" id="MobiDB-lite"/>
    </source>
</evidence>
<sequence length="182" mass="19836">MRAIAPRELSAPLRGASSVTSAPGQLVNPRACAGTLQNKRTASSTAASGPVNQVWQRTSNDRSGNCSGFCSQCRHRSKLRRRGLSTNRMISEFANRAQCGAAKRLAYDARKMGVLINPRPAAKRTECDRGDSSAGRNTNELIRVDQWAFISNRTENRSGRCRSLRRSGQKSPVLSISEGRSS</sequence>
<protein>
    <submittedName>
        <fullName evidence="2">Uncharacterized protein</fullName>
    </submittedName>
</protein>
<accession>A0A517Y5E5</accession>
<feature type="compositionally biased region" description="Basic residues" evidence="1">
    <location>
        <begin position="159"/>
        <end position="168"/>
    </location>
</feature>
<dbReference type="Proteomes" id="UP000315017">
    <property type="component" value="Chromosome"/>
</dbReference>
<evidence type="ECO:0000313" key="2">
    <source>
        <dbReference type="EMBL" id="QDU25459.1"/>
    </source>
</evidence>
<dbReference type="EMBL" id="CP036274">
    <property type="protein sequence ID" value="QDU25459.1"/>
    <property type="molecule type" value="Genomic_DNA"/>
</dbReference>
<gene>
    <name evidence="2" type="ORF">ETAA8_05270</name>
</gene>
<feature type="compositionally biased region" description="Polar residues" evidence="1">
    <location>
        <begin position="169"/>
        <end position="182"/>
    </location>
</feature>
<organism evidence="2 3">
    <name type="scientific">Anatilimnocola aggregata</name>
    <dbReference type="NCBI Taxonomy" id="2528021"/>
    <lineage>
        <taxon>Bacteria</taxon>
        <taxon>Pseudomonadati</taxon>
        <taxon>Planctomycetota</taxon>
        <taxon>Planctomycetia</taxon>
        <taxon>Pirellulales</taxon>
        <taxon>Pirellulaceae</taxon>
        <taxon>Anatilimnocola</taxon>
    </lineage>
</organism>
<feature type="region of interest" description="Disordered" evidence="1">
    <location>
        <begin position="1"/>
        <end position="24"/>
    </location>
</feature>